<sequence length="581" mass="66008">METNSLIILHLESHALVSLCIDGKTVLITRGDTPDGIELARELSHRGGRIILGCENINRGYDIAIDIRGETNGEVIVEHVNAQSMKSIRDFCTKILETESKIHVLINNNVIQWASKRTTEDGFELHWGINHMSNFVMTQLLLPLLHRAAPDARIINMTSSWYSRSKGINWNDPNFRNESYSACEAFNQSKLANILFTRELSKRLEGTGVNVDILISGLSSIGTFAPISSQGWQYCKCITSPSQTEAKAALDQVGQCQNVPNYLVLVQSGPFKTGNSFTFPNYDGQTCQHAYFNRLLANGEKVRRSWLLYSKKEDSLNYICYKLFFEKKVHDDRARSIILTWKNLEARLAEGLTIDQHDMELAEAEKRRLHDVSGRLDCTPDLSHKEQLSGIVPVVSQEDIPHVKELFLGFIVVQSRQENIVFSNPEKAYTSLTSHLRITEDSLMTMGEHEGQEKRCSALAEELGSYHFCICTTVWDDVLSKIQYVRKLMQSPSMLLSVAVDLLNKTKHFLISYRKAGYAAAQSSAKQMCEEMNVEAELKQKCLRTPKGTLAMSLQMSLDQMHFENWKPHFLIWRRYCNLVT</sequence>
<keyword evidence="3" id="KW-1185">Reference proteome</keyword>
<dbReference type="InterPro" id="IPR002347">
    <property type="entry name" value="SDR_fam"/>
</dbReference>
<evidence type="ECO:0000313" key="3">
    <source>
        <dbReference type="Proteomes" id="UP000675881"/>
    </source>
</evidence>
<dbReference type="SUPFAM" id="SSF51735">
    <property type="entry name" value="NAD(P)-binding Rossmann-fold domains"/>
    <property type="match status" value="1"/>
</dbReference>
<proteinExistence type="predicted"/>
<protein>
    <submittedName>
        <fullName evidence="2">Retinol dehydrogenase 14,Retinol dehydrogenase 13,Retinol dehydrogenase 11,Retinol dehydrogenase 12</fullName>
    </submittedName>
</protein>
<dbReference type="Pfam" id="PF00106">
    <property type="entry name" value="adh_short"/>
    <property type="match status" value="1"/>
</dbReference>
<evidence type="ECO:0000256" key="1">
    <source>
        <dbReference type="ARBA" id="ARBA00023002"/>
    </source>
</evidence>
<dbReference type="EMBL" id="HG994591">
    <property type="protein sequence ID" value="CAF2820336.1"/>
    <property type="molecule type" value="Genomic_DNA"/>
</dbReference>
<dbReference type="Proteomes" id="UP000675881">
    <property type="component" value="Chromosome 12"/>
</dbReference>
<dbReference type="PANTHER" id="PTHR43157:SF31">
    <property type="entry name" value="PHOSPHATIDYLINOSITOL-GLYCAN BIOSYNTHESIS CLASS F PROTEIN"/>
    <property type="match status" value="1"/>
</dbReference>
<dbReference type="GO" id="GO:0016491">
    <property type="term" value="F:oxidoreductase activity"/>
    <property type="evidence" value="ECO:0007669"/>
    <property type="project" value="UniProtKB-KW"/>
</dbReference>
<accession>A0A7R8CKI0</accession>
<reference evidence="2" key="1">
    <citation type="submission" date="2021-02" db="EMBL/GenBank/DDBJ databases">
        <authorList>
            <person name="Bekaert M."/>
        </authorList>
    </citation>
    <scope>NUCLEOTIDE SEQUENCE</scope>
    <source>
        <strain evidence="2">IoA-00</strain>
    </source>
</reference>
<keyword evidence="1" id="KW-0560">Oxidoreductase</keyword>
<name>A0A7R8CKI0_LEPSM</name>
<dbReference type="AlphaFoldDB" id="A0A7R8CKI0"/>
<evidence type="ECO:0000313" key="2">
    <source>
        <dbReference type="EMBL" id="CAF2820336.1"/>
    </source>
</evidence>
<dbReference type="PANTHER" id="PTHR43157">
    <property type="entry name" value="PHOSPHATIDYLINOSITOL-GLYCAN BIOSYNTHESIS CLASS F PROTEIN-RELATED"/>
    <property type="match status" value="1"/>
</dbReference>
<dbReference type="Gene3D" id="3.40.50.720">
    <property type="entry name" value="NAD(P)-binding Rossmann-like Domain"/>
    <property type="match status" value="1"/>
</dbReference>
<dbReference type="InterPro" id="IPR036291">
    <property type="entry name" value="NAD(P)-bd_dom_sf"/>
</dbReference>
<gene>
    <name evidence="2" type="ORF">LSAA_3531</name>
</gene>
<dbReference type="OrthoDB" id="191139at2759"/>
<organism evidence="2 3">
    <name type="scientific">Lepeophtheirus salmonis</name>
    <name type="common">Salmon louse</name>
    <name type="synonym">Caligus salmonis</name>
    <dbReference type="NCBI Taxonomy" id="72036"/>
    <lineage>
        <taxon>Eukaryota</taxon>
        <taxon>Metazoa</taxon>
        <taxon>Ecdysozoa</taxon>
        <taxon>Arthropoda</taxon>
        <taxon>Crustacea</taxon>
        <taxon>Multicrustacea</taxon>
        <taxon>Hexanauplia</taxon>
        <taxon>Copepoda</taxon>
        <taxon>Siphonostomatoida</taxon>
        <taxon>Caligidae</taxon>
        <taxon>Lepeophtheirus</taxon>
    </lineage>
</organism>